<gene>
    <name evidence="10" type="ordered locus">Daud_1126</name>
</gene>
<evidence type="ECO:0000256" key="3">
    <source>
        <dbReference type="ARBA" id="ARBA00022475"/>
    </source>
</evidence>
<evidence type="ECO:0000256" key="6">
    <source>
        <dbReference type="ARBA" id="ARBA00022967"/>
    </source>
</evidence>
<dbReference type="OrthoDB" id="1805624at2"/>
<sequence>MIEVRKLTKRFKEFTAVDEVSFTVGKGEFFGFLGPNGAGKTTTIKVLATLLRPTGGTARVNGYDVVREPAAVRRSIGMVFQDPSLDDRLTAQENLQLHAMLYGVARRETGPRILELLELVGLADRRNDLVRRFSGGMKRRLEIARGLLHRPGVLFLDEPTVGLDPQTRRHIWEYIGRIRRTEGATVFLTTHYIEEAEACDRVGIIDHGRIVALDSPAALKATVETDLITVETRDPEGALRSIKEQLGLEAVLQGDRVIQLPATNGAGEELIPRLAAAVPGLTALGISKPTLEDVFLSLTGRAIREEAPDSLERMRQTRRARARKGR</sequence>
<dbReference type="STRING" id="477974.Daud_1126"/>
<keyword evidence="7" id="KW-0472">Membrane</keyword>
<keyword evidence="11" id="KW-1185">Reference proteome</keyword>
<evidence type="ECO:0000256" key="7">
    <source>
        <dbReference type="ARBA" id="ARBA00023136"/>
    </source>
</evidence>
<evidence type="ECO:0000256" key="5">
    <source>
        <dbReference type="ARBA" id="ARBA00022840"/>
    </source>
</evidence>
<dbReference type="FunFam" id="3.40.50.300:FF:000589">
    <property type="entry name" value="ABC transporter, ATP-binding subunit"/>
    <property type="match status" value="1"/>
</dbReference>
<dbReference type="InterPro" id="IPR003593">
    <property type="entry name" value="AAA+_ATPase"/>
</dbReference>
<dbReference type="HOGENOM" id="CLU_000604_1_2_9"/>
<dbReference type="Proteomes" id="UP000008544">
    <property type="component" value="Chromosome"/>
</dbReference>
<keyword evidence="6" id="KW-1278">Translocase</keyword>
<feature type="domain" description="ABC transporter" evidence="9">
    <location>
        <begin position="2"/>
        <end position="232"/>
    </location>
</feature>
<evidence type="ECO:0000256" key="2">
    <source>
        <dbReference type="ARBA" id="ARBA00022448"/>
    </source>
</evidence>
<dbReference type="SMART" id="SM00382">
    <property type="entry name" value="AAA"/>
    <property type="match status" value="1"/>
</dbReference>
<evidence type="ECO:0000313" key="10">
    <source>
        <dbReference type="EMBL" id="ACA59637.1"/>
    </source>
</evidence>
<dbReference type="GO" id="GO:0005886">
    <property type="term" value="C:plasma membrane"/>
    <property type="evidence" value="ECO:0007669"/>
    <property type="project" value="UniProtKB-SubCell"/>
</dbReference>
<name>B1I3T6_DESAP</name>
<evidence type="ECO:0000313" key="11">
    <source>
        <dbReference type="Proteomes" id="UP000008544"/>
    </source>
</evidence>
<dbReference type="NCBIfam" id="TIGR01188">
    <property type="entry name" value="drrA"/>
    <property type="match status" value="1"/>
</dbReference>
<comment type="similarity">
    <text evidence="8">Belongs to the ABC transporter superfamily. Drug exporter-1 (DrugE1) (TC 3.A.1.105) family.</text>
</comment>
<dbReference type="GO" id="GO:1900753">
    <property type="term" value="P:doxorubicin transport"/>
    <property type="evidence" value="ECO:0007669"/>
    <property type="project" value="InterPro"/>
</dbReference>
<dbReference type="InterPro" id="IPR005894">
    <property type="entry name" value="DrrA"/>
</dbReference>
<evidence type="ECO:0000259" key="9">
    <source>
        <dbReference type="PROSITE" id="PS50893"/>
    </source>
</evidence>
<reference evidence="11" key="1">
    <citation type="submission" date="2007-10" db="EMBL/GenBank/DDBJ databases">
        <title>Complete sequence of chromosome of Desulforudis audaxviator MP104C.</title>
        <authorList>
            <person name="Copeland A."/>
            <person name="Lucas S."/>
            <person name="Lapidus A."/>
            <person name="Barry K."/>
            <person name="Glavina del Rio T."/>
            <person name="Dalin E."/>
            <person name="Tice H."/>
            <person name="Bruce D."/>
            <person name="Pitluck S."/>
            <person name="Lowry S.R."/>
            <person name="Larimer F."/>
            <person name="Land M.L."/>
            <person name="Hauser L."/>
            <person name="Kyrpides N."/>
            <person name="Ivanova N.N."/>
            <person name="Richardson P."/>
        </authorList>
    </citation>
    <scope>NUCLEOTIDE SEQUENCE [LARGE SCALE GENOMIC DNA]</scope>
    <source>
        <strain evidence="11">MP104C</strain>
    </source>
</reference>
<dbReference type="InterPro" id="IPR027417">
    <property type="entry name" value="P-loop_NTPase"/>
</dbReference>
<keyword evidence="2" id="KW-0813">Transport</keyword>
<dbReference type="GO" id="GO:0005524">
    <property type="term" value="F:ATP binding"/>
    <property type="evidence" value="ECO:0007669"/>
    <property type="project" value="UniProtKB-KW"/>
</dbReference>
<dbReference type="InterPro" id="IPR017871">
    <property type="entry name" value="ABC_transporter-like_CS"/>
</dbReference>
<comment type="subcellular location">
    <subcellularLocation>
        <location evidence="1">Cell membrane</location>
        <topology evidence="1">Peripheral membrane protein</topology>
        <orientation evidence="1">Cytoplasmic side</orientation>
    </subcellularLocation>
</comment>
<dbReference type="PANTHER" id="PTHR43582">
    <property type="entry name" value="LINEARMYCIN RESISTANCE ATP-BINDING PROTEIN LNRL"/>
    <property type="match status" value="1"/>
</dbReference>
<protein>
    <submittedName>
        <fullName evidence="10">Daunorubicin resistance ABC transporter ATPase subunit</fullName>
    </submittedName>
</protein>
<dbReference type="PROSITE" id="PS00211">
    <property type="entry name" value="ABC_TRANSPORTER_1"/>
    <property type="match status" value="1"/>
</dbReference>
<dbReference type="SUPFAM" id="SSF52540">
    <property type="entry name" value="P-loop containing nucleoside triphosphate hydrolases"/>
    <property type="match status" value="1"/>
</dbReference>
<dbReference type="Gene3D" id="3.40.50.300">
    <property type="entry name" value="P-loop containing nucleotide triphosphate hydrolases"/>
    <property type="match status" value="1"/>
</dbReference>
<dbReference type="eggNOG" id="COG1131">
    <property type="taxonomic scope" value="Bacteria"/>
</dbReference>
<proteinExistence type="inferred from homology"/>
<dbReference type="AlphaFoldDB" id="B1I3T6"/>
<dbReference type="Pfam" id="PF00005">
    <property type="entry name" value="ABC_tran"/>
    <property type="match status" value="1"/>
</dbReference>
<dbReference type="KEGG" id="dau:Daud_1126"/>
<dbReference type="PANTHER" id="PTHR43582:SF2">
    <property type="entry name" value="LINEARMYCIN RESISTANCE ATP-BINDING PROTEIN LNRL"/>
    <property type="match status" value="1"/>
</dbReference>
<keyword evidence="3" id="KW-1003">Cell membrane</keyword>
<keyword evidence="4" id="KW-0547">Nucleotide-binding</keyword>
<dbReference type="PROSITE" id="PS50893">
    <property type="entry name" value="ABC_TRANSPORTER_2"/>
    <property type="match status" value="1"/>
</dbReference>
<organism evidence="10 11">
    <name type="scientific">Desulforudis audaxviator (strain MP104C)</name>
    <dbReference type="NCBI Taxonomy" id="477974"/>
    <lineage>
        <taxon>Bacteria</taxon>
        <taxon>Bacillati</taxon>
        <taxon>Bacillota</taxon>
        <taxon>Clostridia</taxon>
        <taxon>Thermoanaerobacterales</taxon>
        <taxon>Candidatus Desulforudaceae</taxon>
        <taxon>Candidatus Desulforudis</taxon>
    </lineage>
</organism>
<evidence type="ECO:0000256" key="4">
    <source>
        <dbReference type="ARBA" id="ARBA00022741"/>
    </source>
</evidence>
<dbReference type="EMBL" id="CP000860">
    <property type="protein sequence ID" value="ACA59637.1"/>
    <property type="molecule type" value="Genomic_DNA"/>
</dbReference>
<dbReference type="GO" id="GO:0016887">
    <property type="term" value="F:ATP hydrolysis activity"/>
    <property type="evidence" value="ECO:0007669"/>
    <property type="project" value="InterPro"/>
</dbReference>
<accession>B1I3T6</accession>
<dbReference type="GO" id="GO:0043215">
    <property type="term" value="P:daunorubicin transport"/>
    <property type="evidence" value="ECO:0007669"/>
    <property type="project" value="InterPro"/>
</dbReference>
<keyword evidence="5" id="KW-0067">ATP-binding</keyword>
<reference evidence="10 11" key="2">
    <citation type="journal article" date="2008" name="Science">
        <title>Environmental genomics reveals a single-species ecosystem deep within Earth.</title>
        <authorList>
            <person name="Chivian D."/>
            <person name="Brodie E.L."/>
            <person name="Alm E.J."/>
            <person name="Culley D.E."/>
            <person name="Dehal P.S."/>
            <person name="Desantis T.Z."/>
            <person name="Gihring T.M."/>
            <person name="Lapidus A."/>
            <person name="Lin L.H."/>
            <person name="Lowry S.R."/>
            <person name="Moser D.P."/>
            <person name="Richardson P.M."/>
            <person name="Southam G."/>
            <person name="Wanger G."/>
            <person name="Pratt L.M."/>
            <person name="Andersen G.L."/>
            <person name="Hazen T.C."/>
            <person name="Brockman F.J."/>
            <person name="Arkin A.P."/>
            <person name="Onstott T.C."/>
        </authorList>
    </citation>
    <scope>NUCLEOTIDE SEQUENCE [LARGE SCALE GENOMIC DNA]</scope>
    <source>
        <strain evidence="10 11">MP104C</strain>
    </source>
</reference>
<dbReference type="RefSeq" id="WP_012302223.1">
    <property type="nucleotide sequence ID" value="NC_010424.1"/>
</dbReference>
<dbReference type="InterPro" id="IPR003439">
    <property type="entry name" value="ABC_transporter-like_ATP-bd"/>
</dbReference>
<evidence type="ECO:0000256" key="8">
    <source>
        <dbReference type="ARBA" id="ARBA00049985"/>
    </source>
</evidence>
<evidence type="ECO:0000256" key="1">
    <source>
        <dbReference type="ARBA" id="ARBA00004413"/>
    </source>
</evidence>